<dbReference type="GO" id="GO:0006508">
    <property type="term" value="P:proteolysis"/>
    <property type="evidence" value="ECO:0007669"/>
    <property type="project" value="UniProtKB-KW"/>
</dbReference>
<feature type="transmembrane region" description="Helical" evidence="1">
    <location>
        <begin position="46"/>
        <end position="67"/>
    </location>
</feature>
<keyword evidence="1" id="KW-0472">Membrane</keyword>
<dbReference type="InterPro" id="IPR003675">
    <property type="entry name" value="Rce1/LyrA-like_dom"/>
</dbReference>
<dbReference type="Proteomes" id="UP000473278">
    <property type="component" value="Unassembled WGS sequence"/>
</dbReference>
<keyword evidence="3" id="KW-0482">Metalloprotease</keyword>
<evidence type="ECO:0000259" key="2">
    <source>
        <dbReference type="Pfam" id="PF02517"/>
    </source>
</evidence>
<dbReference type="PANTHER" id="PTHR39430:SF1">
    <property type="entry name" value="PROTEASE"/>
    <property type="match status" value="1"/>
</dbReference>
<gene>
    <name evidence="3" type="ORF">G3570_14200</name>
</gene>
<feature type="transmembrane region" description="Helical" evidence="1">
    <location>
        <begin position="167"/>
        <end position="187"/>
    </location>
</feature>
<dbReference type="GO" id="GO:0080120">
    <property type="term" value="P:CAAX-box protein maturation"/>
    <property type="evidence" value="ECO:0007669"/>
    <property type="project" value="UniProtKB-ARBA"/>
</dbReference>
<feature type="transmembrane region" description="Helical" evidence="1">
    <location>
        <begin position="193"/>
        <end position="213"/>
    </location>
</feature>
<dbReference type="GO" id="GO:0004175">
    <property type="term" value="F:endopeptidase activity"/>
    <property type="evidence" value="ECO:0007669"/>
    <property type="project" value="UniProtKB-ARBA"/>
</dbReference>
<evidence type="ECO:0000313" key="3">
    <source>
        <dbReference type="EMBL" id="NGP77796.1"/>
    </source>
</evidence>
<dbReference type="Pfam" id="PF02517">
    <property type="entry name" value="Rce1-like"/>
    <property type="match status" value="1"/>
</dbReference>
<feature type="domain" description="CAAX prenyl protease 2/Lysostaphin resistance protein A-like" evidence="2">
    <location>
        <begin position="129"/>
        <end position="230"/>
    </location>
</feature>
<feature type="transmembrane region" description="Helical" evidence="1">
    <location>
        <begin position="225"/>
        <end position="244"/>
    </location>
</feature>
<keyword evidence="1" id="KW-1133">Transmembrane helix</keyword>
<evidence type="ECO:0000313" key="4">
    <source>
        <dbReference type="Proteomes" id="UP000473278"/>
    </source>
</evidence>
<feature type="transmembrane region" description="Helical" evidence="1">
    <location>
        <begin position="14"/>
        <end position="34"/>
    </location>
</feature>
<proteinExistence type="predicted"/>
<dbReference type="EMBL" id="JAALLT010000004">
    <property type="protein sequence ID" value="NGP77796.1"/>
    <property type="molecule type" value="Genomic_DNA"/>
</dbReference>
<organism evidence="3 4">
    <name type="scientific">Halalkalibaculum roseum</name>
    <dbReference type="NCBI Taxonomy" id="2709311"/>
    <lineage>
        <taxon>Bacteria</taxon>
        <taxon>Pseudomonadati</taxon>
        <taxon>Balneolota</taxon>
        <taxon>Balneolia</taxon>
        <taxon>Balneolales</taxon>
        <taxon>Balneolaceae</taxon>
        <taxon>Halalkalibaculum</taxon>
    </lineage>
</organism>
<keyword evidence="4" id="KW-1185">Reference proteome</keyword>
<accession>A0A6M1T114</accession>
<reference evidence="3 4" key="1">
    <citation type="submission" date="2020-02" db="EMBL/GenBank/DDBJ databases">
        <title>Balneolaceae bacterium YR4-1, complete genome.</title>
        <authorList>
            <person name="Li Y."/>
            <person name="Wu S."/>
        </authorList>
    </citation>
    <scope>NUCLEOTIDE SEQUENCE [LARGE SCALE GENOMIC DNA]</scope>
    <source>
        <strain evidence="3 4">YR4-1</strain>
    </source>
</reference>
<dbReference type="AlphaFoldDB" id="A0A6M1T114"/>
<protein>
    <submittedName>
        <fullName evidence="3">CPBP family intramembrane metalloprotease</fullName>
    </submittedName>
</protein>
<name>A0A6M1T114_9BACT</name>
<keyword evidence="3" id="KW-0645">Protease</keyword>
<comment type="caution">
    <text evidence="3">The sequence shown here is derived from an EMBL/GenBank/DDBJ whole genome shotgun (WGS) entry which is preliminary data.</text>
</comment>
<dbReference type="RefSeq" id="WP_165143494.1">
    <property type="nucleotide sequence ID" value="NZ_JAALLT010000004.1"/>
</dbReference>
<keyword evidence="3" id="KW-0378">Hydrolase</keyword>
<sequence>MNIFVNHEEQRLRAGWRIFLQFILFVLLVFGFMLVRNVLSIAPLKIYDALLMCSAGILSVWIATRLWDKRAFSDYGLASNRLWFRELGFGLLLGLAAMSLIFVIQWSAGWIEITGYGWERSSTIPYLVWILSYFMAMLIVGFYEELIFRGYQIINLVEGFRSERVSLFKAALLAVLISSTIFGLLHAGNPNATIISTVNIVFAGVMLAVPFLVTGRLGISVGIHISWNFVQGGLLGFAVSGTPFRGSLVQIRQGGEKYLTGGSFGPEAGLIGIFGMLFILAIFFVYTRRNSEGLKVHSSFKNGASKSVNQDE</sequence>
<feature type="transmembrane region" description="Helical" evidence="1">
    <location>
        <begin position="264"/>
        <end position="286"/>
    </location>
</feature>
<feature type="transmembrane region" description="Helical" evidence="1">
    <location>
        <begin position="87"/>
        <end position="106"/>
    </location>
</feature>
<dbReference type="PANTHER" id="PTHR39430">
    <property type="entry name" value="MEMBRANE-ASSOCIATED PROTEASE-RELATED"/>
    <property type="match status" value="1"/>
</dbReference>
<keyword evidence="1" id="KW-0812">Transmembrane</keyword>
<evidence type="ECO:0000256" key="1">
    <source>
        <dbReference type="SAM" id="Phobius"/>
    </source>
</evidence>
<feature type="transmembrane region" description="Helical" evidence="1">
    <location>
        <begin position="126"/>
        <end position="146"/>
    </location>
</feature>
<dbReference type="GO" id="GO:0008237">
    <property type="term" value="F:metallopeptidase activity"/>
    <property type="evidence" value="ECO:0007669"/>
    <property type="project" value="UniProtKB-KW"/>
</dbReference>